<gene>
    <name evidence="1" type="ORF">F5148DRAFT_426168</name>
</gene>
<proteinExistence type="predicted"/>
<accession>A0ACC0U0T4</accession>
<dbReference type="Proteomes" id="UP001207468">
    <property type="component" value="Unassembled WGS sequence"/>
</dbReference>
<dbReference type="EMBL" id="JAGFNK010000272">
    <property type="protein sequence ID" value="KAI9454501.1"/>
    <property type="molecule type" value="Genomic_DNA"/>
</dbReference>
<sequence>MPLILILVHMMTTNLWFGFLTAIFVLIWRVPMIRDFARFPRRTREEDMSLLQLAEAFARKVERERALISKRINDPETIRDLLAIESVISPAHQAFLKMLNPIRPAHRLPREILMQIFALVGSGKRILPVSHVCRRWRDVTLKTPELWSTFEPDDITPMLSVALQRSGDRLLDVTLHASCDEVRRLERLLELPFSRLRSLDVAVTGPFTDEVKGIFSRCRSHASILNEFSLRFDFDASIPQPVPFRRGQLLFHAF</sequence>
<organism evidence="1 2">
    <name type="scientific">Russula earlei</name>
    <dbReference type="NCBI Taxonomy" id="71964"/>
    <lineage>
        <taxon>Eukaryota</taxon>
        <taxon>Fungi</taxon>
        <taxon>Dikarya</taxon>
        <taxon>Basidiomycota</taxon>
        <taxon>Agaricomycotina</taxon>
        <taxon>Agaricomycetes</taxon>
        <taxon>Russulales</taxon>
        <taxon>Russulaceae</taxon>
        <taxon>Russula</taxon>
    </lineage>
</organism>
<name>A0ACC0U0T4_9AGAM</name>
<protein>
    <submittedName>
        <fullName evidence="1">Uncharacterized protein</fullName>
    </submittedName>
</protein>
<comment type="caution">
    <text evidence="1">The sequence shown here is derived from an EMBL/GenBank/DDBJ whole genome shotgun (WGS) entry which is preliminary data.</text>
</comment>
<evidence type="ECO:0000313" key="2">
    <source>
        <dbReference type="Proteomes" id="UP001207468"/>
    </source>
</evidence>
<reference evidence="1" key="1">
    <citation type="submission" date="2021-03" db="EMBL/GenBank/DDBJ databases">
        <title>Evolutionary priming and transition to the ectomycorrhizal habit in an iconic lineage of mushroom-forming fungi: is preadaptation a requirement?</title>
        <authorList>
            <consortium name="DOE Joint Genome Institute"/>
            <person name="Looney B.P."/>
            <person name="Miyauchi S."/>
            <person name="Morin E."/>
            <person name="Drula E."/>
            <person name="Courty P.E."/>
            <person name="Chicoki N."/>
            <person name="Fauchery L."/>
            <person name="Kohler A."/>
            <person name="Kuo A."/>
            <person name="LaButti K."/>
            <person name="Pangilinan J."/>
            <person name="Lipzen A."/>
            <person name="Riley R."/>
            <person name="Andreopoulos W."/>
            <person name="He G."/>
            <person name="Johnson J."/>
            <person name="Barry K.W."/>
            <person name="Grigoriev I.V."/>
            <person name="Nagy L."/>
            <person name="Hibbett D."/>
            <person name="Henrissat B."/>
            <person name="Matheny P.B."/>
            <person name="Labbe J."/>
            <person name="Martin A.F."/>
        </authorList>
    </citation>
    <scope>NUCLEOTIDE SEQUENCE</scope>
    <source>
        <strain evidence="1">BPL698</strain>
    </source>
</reference>
<evidence type="ECO:0000313" key="1">
    <source>
        <dbReference type="EMBL" id="KAI9454501.1"/>
    </source>
</evidence>
<keyword evidence="2" id="KW-1185">Reference proteome</keyword>